<protein>
    <recommendedName>
        <fullName evidence="5">3-dehydroquinate dehydratase</fullName>
        <shortName evidence="5">3-dehydroquinase</shortName>
        <ecNumber evidence="5">4.2.1.10</ecNumber>
    </recommendedName>
    <alternativeName>
        <fullName evidence="5">Type I DHQase</fullName>
    </alternativeName>
    <alternativeName>
        <fullName evidence="5">Type I dehydroquinase</fullName>
        <shortName evidence="5">DHQ1</shortName>
    </alternativeName>
</protein>
<accession>A0A4R6BGK3</accession>
<dbReference type="CDD" id="cd00502">
    <property type="entry name" value="DHQase_I"/>
    <property type="match status" value="1"/>
</dbReference>
<evidence type="ECO:0000313" key="7">
    <source>
        <dbReference type="Proteomes" id="UP000295310"/>
    </source>
</evidence>
<dbReference type="EC" id="4.2.1.10" evidence="5"/>
<comment type="caution">
    <text evidence="5">Lacks conserved residue(s) required for the propagation of feature annotation.</text>
</comment>
<keyword evidence="4 5" id="KW-0704">Schiff base</keyword>
<sequence>MVYIYNENGGNVMDKVNVKSKIVVTLSADKNQWEDLYKKVEDNELFIDIIEYRADLCGGEETSDYLEDLQTLKEKFSNLPIIFTYRTHGQGGKGELEPNEYYALNRSIIEAGGIDIIDIELFLYEDLRNELIELAHDKGIQVLVSHHEMDHTPSLKEMKALYQHMQQLNVDYSKLAVMPEDGRDVLKLLTAVYETKQDSDHHIVGIAMGEQGKLSRLAGGAFGSALTYGHIGQEAAPGQLHVQQLKALMEIYQ</sequence>
<dbReference type="InterPro" id="IPR050146">
    <property type="entry name" value="Type-I_3-dehydroquinase"/>
</dbReference>
<feature type="binding site" evidence="5">
    <location>
        <begin position="51"/>
        <end position="53"/>
    </location>
    <ligand>
        <name>3-dehydroquinate</name>
        <dbReference type="ChEBI" id="CHEBI:32364"/>
    </ligand>
</feature>
<reference evidence="6 7" key="1">
    <citation type="submission" date="2019-01" db="EMBL/GenBank/DDBJ databases">
        <title>Draft genome sequences of the type strains of six Macrococcus species.</title>
        <authorList>
            <person name="Mazhar S."/>
            <person name="Altermann E."/>
            <person name="Hill C."/>
            <person name="Mcauliffe O."/>
        </authorList>
    </citation>
    <scope>NUCLEOTIDE SEQUENCE [LARGE SCALE GENOMIC DNA]</scope>
    <source>
        <strain evidence="6 7">CCM4811</strain>
    </source>
</reference>
<evidence type="ECO:0000313" key="6">
    <source>
        <dbReference type="EMBL" id="TDL98893.1"/>
    </source>
</evidence>
<dbReference type="InterPro" id="IPR013785">
    <property type="entry name" value="Aldolase_TIM"/>
</dbReference>
<comment type="pathway">
    <text evidence="5">Metabolic intermediate biosynthesis; chorismate biosynthesis; chorismate from D-erythrose 4-phosphate and phosphoenolpyruvate: step 3/7.</text>
</comment>
<dbReference type="OrthoDB" id="9813659at2"/>
<proteinExistence type="inferred from homology"/>
<feature type="active site" description="Schiff-base intermediate with substrate" evidence="5">
    <location>
        <position position="174"/>
    </location>
</feature>
<dbReference type="GO" id="GO:0046279">
    <property type="term" value="P:3,4-dihydroxybenzoate biosynthetic process"/>
    <property type="evidence" value="ECO:0007669"/>
    <property type="project" value="TreeGrafter"/>
</dbReference>
<organism evidence="6 7">
    <name type="scientific">Macrococcus brunensis</name>
    <dbReference type="NCBI Taxonomy" id="198483"/>
    <lineage>
        <taxon>Bacteria</taxon>
        <taxon>Bacillati</taxon>
        <taxon>Bacillota</taxon>
        <taxon>Bacilli</taxon>
        <taxon>Bacillales</taxon>
        <taxon>Staphylococcaceae</taxon>
        <taxon>Macrococcus</taxon>
    </lineage>
</organism>
<comment type="subunit">
    <text evidence="5">Homodimer.</text>
</comment>
<dbReference type="Gene3D" id="3.20.20.70">
    <property type="entry name" value="Aldolase class I"/>
    <property type="match status" value="1"/>
</dbReference>
<dbReference type="PANTHER" id="PTHR43699:SF1">
    <property type="entry name" value="3-DEHYDROQUINATE DEHYDRATASE"/>
    <property type="match status" value="1"/>
</dbReference>
<keyword evidence="7" id="KW-1185">Reference proteome</keyword>
<evidence type="ECO:0000256" key="3">
    <source>
        <dbReference type="ARBA" id="ARBA00023239"/>
    </source>
</evidence>
<feature type="active site" description="Proton donor/acceptor" evidence="5">
    <location>
        <position position="147"/>
    </location>
</feature>
<dbReference type="InterPro" id="IPR001381">
    <property type="entry name" value="DHquinase_I"/>
</dbReference>
<dbReference type="AlphaFoldDB" id="A0A4R6BGK3"/>
<evidence type="ECO:0000256" key="1">
    <source>
        <dbReference type="ARBA" id="ARBA00001864"/>
    </source>
</evidence>
<keyword evidence="5" id="KW-0028">Amino-acid biosynthesis</keyword>
<keyword evidence="3 5" id="KW-0456">Lyase</keyword>
<comment type="caution">
    <text evidence="6">The sequence shown here is derived from an EMBL/GenBank/DDBJ whole genome shotgun (WGS) entry which is preliminary data.</text>
</comment>
<dbReference type="HAMAP" id="MF_00214">
    <property type="entry name" value="AroD"/>
    <property type="match status" value="1"/>
</dbReference>
<feature type="binding site" evidence="5">
    <location>
        <position position="239"/>
    </location>
    <ligand>
        <name>3-dehydroquinate</name>
        <dbReference type="ChEBI" id="CHEBI:32364"/>
    </ligand>
</feature>
<dbReference type="SUPFAM" id="SSF51569">
    <property type="entry name" value="Aldolase"/>
    <property type="match status" value="1"/>
</dbReference>
<dbReference type="Pfam" id="PF01487">
    <property type="entry name" value="DHquinase_I"/>
    <property type="match status" value="1"/>
</dbReference>
<dbReference type="NCBIfam" id="TIGR01093">
    <property type="entry name" value="aroD"/>
    <property type="match status" value="1"/>
</dbReference>
<feature type="binding site" evidence="5">
    <location>
        <position position="216"/>
    </location>
    <ligand>
        <name>3-dehydroquinate</name>
        <dbReference type="ChEBI" id="CHEBI:32364"/>
    </ligand>
</feature>
<gene>
    <name evidence="5 6" type="primary">aroD</name>
    <name evidence="6" type="ORF">ERX27_00160</name>
</gene>
<dbReference type="GO" id="GO:0008652">
    <property type="term" value="P:amino acid biosynthetic process"/>
    <property type="evidence" value="ECO:0007669"/>
    <property type="project" value="UniProtKB-KW"/>
</dbReference>
<dbReference type="GO" id="GO:0009073">
    <property type="term" value="P:aromatic amino acid family biosynthetic process"/>
    <property type="evidence" value="ECO:0007669"/>
    <property type="project" value="UniProtKB-KW"/>
</dbReference>
<dbReference type="PANTHER" id="PTHR43699">
    <property type="entry name" value="3-DEHYDROQUINATE DEHYDRATASE"/>
    <property type="match status" value="1"/>
</dbReference>
<dbReference type="GO" id="GO:0003855">
    <property type="term" value="F:3-dehydroquinate dehydratase activity"/>
    <property type="evidence" value="ECO:0007669"/>
    <property type="project" value="UniProtKB-UniRule"/>
</dbReference>
<comment type="similarity">
    <text evidence="5">Belongs to the type-I 3-dehydroquinase family.</text>
</comment>
<evidence type="ECO:0000256" key="2">
    <source>
        <dbReference type="ARBA" id="ARBA00023141"/>
    </source>
</evidence>
<dbReference type="FunFam" id="3.20.20.70:FF:000047">
    <property type="entry name" value="3-dehydroquinate dehydratase"/>
    <property type="match status" value="1"/>
</dbReference>
<dbReference type="UniPathway" id="UPA00053">
    <property type="reaction ID" value="UER00086"/>
</dbReference>
<comment type="function">
    <text evidence="5">Involved in the third step of the chorismate pathway, which leads to the biosynthesis of aromatic amino acids. Catalyzes the cis-dehydration of 3-dehydroquinate (DHQ) and introduces the first double bond of the aromatic ring to yield 3-dehydroshikimate.</text>
</comment>
<evidence type="ECO:0000256" key="4">
    <source>
        <dbReference type="ARBA" id="ARBA00023270"/>
    </source>
</evidence>
<name>A0A4R6BGK3_9STAP</name>
<comment type="catalytic activity">
    <reaction evidence="1 5">
        <text>3-dehydroquinate = 3-dehydroshikimate + H2O</text>
        <dbReference type="Rhea" id="RHEA:21096"/>
        <dbReference type="ChEBI" id="CHEBI:15377"/>
        <dbReference type="ChEBI" id="CHEBI:16630"/>
        <dbReference type="ChEBI" id="CHEBI:32364"/>
        <dbReference type="EC" id="4.2.1.10"/>
    </reaction>
</comment>
<evidence type="ECO:0000256" key="5">
    <source>
        <dbReference type="HAMAP-Rule" id="MF_00214"/>
    </source>
</evidence>
<keyword evidence="2 5" id="KW-0057">Aromatic amino acid biosynthesis</keyword>
<feature type="binding site" evidence="5">
    <location>
        <position position="86"/>
    </location>
    <ligand>
        <name>3-dehydroquinate</name>
        <dbReference type="ChEBI" id="CHEBI:32364"/>
    </ligand>
</feature>
<dbReference type="GO" id="GO:0009423">
    <property type="term" value="P:chorismate biosynthetic process"/>
    <property type="evidence" value="ECO:0007669"/>
    <property type="project" value="UniProtKB-UniRule"/>
</dbReference>
<dbReference type="Proteomes" id="UP000295310">
    <property type="component" value="Unassembled WGS sequence"/>
</dbReference>
<dbReference type="EMBL" id="SCWA01000001">
    <property type="protein sequence ID" value="TDL98893.1"/>
    <property type="molecule type" value="Genomic_DNA"/>
</dbReference>